<dbReference type="AlphaFoldDB" id="A0AAX6H913"/>
<keyword evidence="3" id="KW-1185">Reference proteome</keyword>
<keyword evidence="2" id="KW-0675">Receptor</keyword>
<evidence type="ECO:0000256" key="1">
    <source>
        <dbReference type="SAM" id="MobiDB-lite"/>
    </source>
</evidence>
<organism evidence="2 3">
    <name type="scientific">Iris pallida</name>
    <name type="common">Sweet iris</name>
    <dbReference type="NCBI Taxonomy" id="29817"/>
    <lineage>
        <taxon>Eukaryota</taxon>
        <taxon>Viridiplantae</taxon>
        <taxon>Streptophyta</taxon>
        <taxon>Embryophyta</taxon>
        <taxon>Tracheophyta</taxon>
        <taxon>Spermatophyta</taxon>
        <taxon>Magnoliopsida</taxon>
        <taxon>Liliopsida</taxon>
        <taxon>Asparagales</taxon>
        <taxon>Iridaceae</taxon>
        <taxon>Iridoideae</taxon>
        <taxon>Irideae</taxon>
        <taxon>Iris</taxon>
    </lineage>
</organism>
<feature type="compositionally biased region" description="Pro residues" evidence="1">
    <location>
        <begin position="55"/>
        <end position="68"/>
    </location>
</feature>
<dbReference type="EMBL" id="JANAVB010011397">
    <property type="protein sequence ID" value="KAJ6837476.1"/>
    <property type="molecule type" value="Genomic_DNA"/>
</dbReference>
<keyword evidence="2" id="KW-0418">Kinase</keyword>
<feature type="compositionally biased region" description="Polar residues" evidence="1">
    <location>
        <begin position="35"/>
        <end position="48"/>
    </location>
</feature>
<keyword evidence="2" id="KW-0808">Transferase</keyword>
<evidence type="ECO:0000313" key="2">
    <source>
        <dbReference type="EMBL" id="KAJ6837476.1"/>
    </source>
</evidence>
<dbReference type="Proteomes" id="UP001140949">
    <property type="component" value="Unassembled WGS sequence"/>
</dbReference>
<name>A0AAX6H913_IRIPA</name>
<dbReference type="GO" id="GO:0016301">
    <property type="term" value="F:kinase activity"/>
    <property type="evidence" value="ECO:0007669"/>
    <property type="project" value="UniProtKB-KW"/>
</dbReference>
<reference evidence="2" key="1">
    <citation type="journal article" date="2023" name="GigaByte">
        <title>Genome assembly of the bearded iris, Iris pallida Lam.</title>
        <authorList>
            <person name="Bruccoleri R.E."/>
            <person name="Oakeley E.J."/>
            <person name="Faust A.M.E."/>
            <person name="Altorfer M."/>
            <person name="Dessus-Babus S."/>
            <person name="Burckhardt D."/>
            <person name="Oertli M."/>
            <person name="Naumann U."/>
            <person name="Petersen F."/>
            <person name="Wong J."/>
        </authorList>
    </citation>
    <scope>NUCLEOTIDE SEQUENCE</scope>
    <source>
        <strain evidence="2">GSM-AAB239-AS_SAM_17_03QT</strain>
    </source>
</reference>
<gene>
    <name evidence="2" type="ORF">M6B38_121025</name>
</gene>
<sequence length="151" mass="15488">MRPPQRSPPASSPRPFSAPSPAHRRSGQAAPGTAPPSTRSFAAHSGQTARMRPPQRSPPASSPRPFSAPSPAHRRSGQVAPGPARTPTGFPSGDPPPVPRAILPALSRARRRTPAVQICGSPAVRAPPTGPALSGALLGEPEPICGRRAPV</sequence>
<evidence type="ECO:0000313" key="3">
    <source>
        <dbReference type="Proteomes" id="UP001140949"/>
    </source>
</evidence>
<accession>A0AAX6H913</accession>
<feature type="region of interest" description="Disordered" evidence="1">
    <location>
        <begin position="1"/>
        <end position="151"/>
    </location>
</feature>
<reference evidence="2" key="2">
    <citation type="submission" date="2023-04" db="EMBL/GenBank/DDBJ databases">
        <authorList>
            <person name="Bruccoleri R.E."/>
            <person name="Oakeley E.J."/>
            <person name="Faust A.-M."/>
            <person name="Dessus-Babus S."/>
            <person name="Altorfer M."/>
            <person name="Burckhardt D."/>
            <person name="Oertli M."/>
            <person name="Naumann U."/>
            <person name="Petersen F."/>
            <person name="Wong J."/>
        </authorList>
    </citation>
    <scope>NUCLEOTIDE SEQUENCE</scope>
    <source>
        <strain evidence="2">GSM-AAB239-AS_SAM_17_03QT</strain>
        <tissue evidence="2">Leaf</tissue>
    </source>
</reference>
<comment type="caution">
    <text evidence="2">The sequence shown here is derived from an EMBL/GenBank/DDBJ whole genome shotgun (WGS) entry which is preliminary data.</text>
</comment>
<feature type="compositionally biased region" description="Pro residues" evidence="1">
    <location>
        <begin position="1"/>
        <end position="18"/>
    </location>
</feature>
<proteinExistence type="predicted"/>
<protein>
    <submittedName>
        <fullName evidence="2">Proline-rich receptor-like protein kinase PERK2</fullName>
    </submittedName>
</protein>